<dbReference type="EMBL" id="CAJOBC010004953">
    <property type="protein sequence ID" value="CAF3846252.1"/>
    <property type="molecule type" value="Genomic_DNA"/>
</dbReference>
<feature type="transmembrane region" description="Helical" evidence="6">
    <location>
        <begin position="87"/>
        <end position="109"/>
    </location>
</feature>
<evidence type="ECO:0000256" key="5">
    <source>
        <dbReference type="ARBA" id="ARBA00023136"/>
    </source>
</evidence>
<dbReference type="EMBL" id="CAJNOK010005693">
    <property type="protein sequence ID" value="CAF0981280.1"/>
    <property type="molecule type" value="Genomic_DNA"/>
</dbReference>
<dbReference type="GO" id="GO:0070837">
    <property type="term" value="P:dehydroascorbic acid transport"/>
    <property type="evidence" value="ECO:0007669"/>
    <property type="project" value="TreeGrafter"/>
</dbReference>
<feature type="transmembrane region" description="Helical" evidence="6">
    <location>
        <begin position="20"/>
        <end position="43"/>
    </location>
</feature>
<evidence type="ECO:0000313" key="10">
    <source>
        <dbReference type="EMBL" id="CAF3751909.1"/>
    </source>
</evidence>
<dbReference type="Pfam" id="PF00083">
    <property type="entry name" value="Sugar_tr"/>
    <property type="match status" value="1"/>
</dbReference>
<feature type="transmembrane region" description="Helical" evidence="6">
    <location>
        <begin position="55"/>
        <end position="75"/>
    </location>
</feature>
<dbReference type="AlphaFoldDB" id="A0A814MJJ2"/>
<dbReference type="EMBL" id="CAJNOQ010004952">
    <property type="protein sequence ID" value="CAF1080213.1"/>
    <property type="molecule type" value="Genomic_DNA"/>
</dbReference>
<name>A0A814MJJ2_9BILA</name>
<dbReference type="OrthoDB" id="4540492at2759"/>
<dbReference type="PRINTS" id="PR00171">
    <property type="entry name" value="SUGRTRNSPORT"/>
</dbReference>
<evidence type="ECO:0000256" key="4">
    <source>
        <dbReference type="ARBA" id="ARBA00022989"/>
    </source>
</evidence>
<sequence length="240" mass="26941">MNKVRFCWCSSLKLRPSLPLAVAIVAHLSMRFSGINGIMYYSTALFERANIGKNSSYATIGVGFTSILMTILSGYLMDRAGRRTLHLIGLTGTFICSVLITITFIFAHLADWLKYFSITFVFAFVTFVGLGPGNVPWVIVPEIFAQGARPAATSVAMVTNWLSNFTVGLIFPLLADNIPHYVFLPFAIMTLLATLFLYKYLPETKKRTFEEITMSFRSHMRQNTKQLQSDSNNYQTLDIA</sequence>
<evidence type="ECO:0000313" key="11">
    <source>
        <dbReference type="EMBL" id="CAF3846252.1"/>
    </source>
</evidence>
<keyword evidence="3 6" id="KW-0812">Transmembrane</keyword>
<comment type="caution">
    <text evidence="9">The sequence shown here is derived from an EMBL/GenBank/DDBJ whole genome shotgun (WGS) entry which is preliminary data.</text>
</comment>
<evidence type="ECO:0000259" key="7">
    <source>
        <dbReference type="PROSITE" id="PS50850"/>
    </source>
</evidence>
<evidence type="ECO:0000256" key="2">
    <source>
        <dbReference type="ARBA" id="ARBA00022448"/>
    </source>
</evidence>
<dbReference type="InterPro" id="IPR003663">
    <property type="entry name" value="Sugar/inositol_transpt"/>
</dbReference>
<dbReference type="GO" id="GO:0016020">
    <property type="term" value="C:membrane"/>
    <property type="evidence" value="ECO:0007669"/>
    <property type="project" value="UniProtKB-SubCell"/>
</dbReference>
<reference evidence="9" key="1">
    <citation type="submission" date="2021-02" db="EMBL/GenBank/DDBJ databases">
        <authorList>
            <person name="Nowell W R."/>
        </authorList>
    </citation>
    <scope>NUCLEOTIDE SEQUENCE</scope>
</reference>
<dbReference type="GO" id="GO:0046323">
    <property type="term" value="P:D-glucose import"/>
    <property type="evidence" value="ECO:0007669"/>
    <property type="project" value="TreeGrafter"/>
</dbReference>
<dbReference type="InterPro" id="IPR036259">
    <property type="entry name" value="MFS_trans_sf"/>
</dbReference>
<dbReference type="GO" id="GO:0055056">
    <property type="term" value="F:D-glucose transmembrane transporter activity"/>
    <property type="evidence" value="ECO:0007669"/>
    <property type="project" value="TreeGrafter"/>
</dbReference>
<dbReference type="Proteomes" id="UP000682733">
    <property type="component" value="Unassembled WGS sequence"/>
</dbReference>
<evidence type="ECO:0000313" key="12">
    <source>
        <dbReference type="Proteomes" id="UP000663829"/>
    </source>
</evidence>
<evidence type="ECO:0000256" key="1">
    <source>
        <dbReference type="ARBA" id="ARBA00004141"/>
    </source>
</evidence>
<dbReference type="EMBL" id="CAJOBA010005699">
    <property type="protein sequence ID" value="CAF3751909.1"/>
    <property type="molecule type" value="Genomic_DNA"/>
</dbReference>
<keyword evidence="12" id="KW-1185">Reference proteome</keyword>
<protein>
    <recommendedName>
        <fullName evidence="7">Major facilitator superfamily (MFS) profile domain-containing protein</fullName>
    </recommendedName>
</protein>
<organism evidence="9 12">
    <name type="scientific">Didymodactylos carnosus</name>
    <dbReference type="NCBI Taxonomy" id="1234261"/>
    <lineage>
        <taxon>Eukaryota</taxon>
        <taxon>Metazoa</taxon>
        <taxon>Spiralia</taxon>
        <taxon>Gnathifera</taxon>
        <taxon>Rotifera</taxon>
        <taxon>Eurotatoria</taxon>
        <taxon>Bdelloidea</taxon>
        <taxon>Philodinida</taxon>
        <taxon>Philodinidae</taxon>
        <taxon>Didymodactylos</taxon>
    </lineage>
</organism>
<dbReference type="InterPro" id="IPR020846">
    <property type="entry name" value="MFS_dom"/>
</dbReference>
<gene>
    <name evidence="9" type="ORF">GPM918_LOCUS17730</name>
    <name evidence="8" type="ORF">OVA965_LOCUS13601</name>
    <name evidence="11" type="ORF">SRO942_LOCUS17729</name>
    <name evidence="10" type="ORF">TMI583_LOCUS13604</name>
</gene>
<evidence type="ECO:0000256" key="3">
    <source>
        <dbReference type="ARBA" id="ARBA00022692"/>
    </source>
</evidence>
<feature type="domain" description="Major facilitator superfamily (MFS) profile" evidence="7">
    <location>
        <begin position="1"/>
        <end position="205"/>
    </location>
</feature>
<dbReference type="SUPFAM" id="SSF103473">
    <property type="entry name" value="MFS general substrate transporter"/>
    <property type="match status" value="1"/>
</dbReference>
<accession>A0A814MJJ2</accession>
<dbReference type="InterPro" id="IPR005829">
    <property type="entry name" value="Sugar_transporter_CS"/>
</dbReference>
<evidence type="ECO:0000313" key="8">
    <source>
        <dbReference type="EMBL" id="CAF0981280.1"/>
    </source>
</evidence>
<dbReference type="Proteomes" id="UP000681722">
    <property type="component" value="Unassembled WGS sequence"/>
</dbReference>
<keyword evidence="4 6" id="KW-1133">Transmembrane helix</keyword>
<feature type="transmembrane region" description="Helical" evidence="6">
    <location>
        <begin position="181"/>
        <end position="201"/>
    </location>
</feature>
<feature type="transmembrane region" description="Helical" evidence="6">
    <location>
        <begin position="151"/>
        <end position="175"/>
    </location>
</feature>
<dbReference type="PANTHER" id="PTHR23503">
    <property type="entry name" value="SOLUTE CARRIER FAMILY 2"/>
    <property type="match status" value="1"/>
</dbReference>
<dbReference type="InterPro" id="IPR045263">
    <property type="entry name" value="GLUT"/>
</dbReference>
<comment type="subcellular location">
    <subcellularLocation>
        <location evidence="1">Membrane</location>
        <topology evidence="1">Multi-pass membrane protein</topology>
    </subcellularLocation>
</comment>
<keyword evidence="2" id="KW-0813">Transport</keyword>
<proteinExistence type="predicted"/>
<dbReference type="InterPro" id="IPR005828">
    <property type="entry name" value="MFS_sugar_transport-like"/>
</dbReference>
<dbReference type="PANTHER" id="PTHR23503:SF8">
    <property type="entry name" value="FACILITATED GLUCOSE TRANSPORTER PROTEIN 1"/>
    <property type="match status" value="1"/>
</dbReference>
<dbReference type="PROSITE" id="PS00216">
    <property type="entry name" value="SUGAR_TRANSPORT_1"/>
    <property type="match status" value="1"/>
</dbReference>
<dbReference type="PROSITE" id="PS50850">
    <property type="entry name" value="MFS"/>
    <property type="match status" value="1"/>
</dbReference>
<dbReference type="Gene3D" id="1.20.1250.20">
    <property type="entry name" value="MFS general substrate transporter like domains"/>
    <property type="match status" value="1"/>
</dbReference>
<dbReference type="Proteomes" id="UP000663829">
    <property type="component" value="Unassembled WGS sequence"/>
</dbReference>
<evidence type="ECO:0000313" key="9">
    <source>
        <dbReference type="EMBL" id="CAF1080213.1"/>
    </source>
</evidence>
<dbReference type="Proteomes" id="UP000677228">
    <property type="component" value="Unassembled WGS sequence"/>
</dbReference>
<feature type="transmembrane region" description="Helical" evidence="6">
    <location>
        <begin position="115"/>
        <end position="139"/>
    </location>
</feature>
<evidence type="ECO:0000256" key="6">
    <source>
        <dbReference type="SAM" id="Phobius"/>
    </source>
</evidence>
<keyword evidence="5 6" id="KW-0472">Membrane</keyword>